<dbReference type="AlphaFoldDB" id="A0A2H3JPE6"/>
<reference evidence="4 5" key="1">
    <citation type="journal article" date="2012" name="Science">
        <title>The Paleozoic origin of enzymatic lignin decomposition reconstructed from 31 fungal genomes.</title>
        <authorList>
            <person name="Floudas D."/>
            <person name="Binder M."/>
            <person name="Riley R."/>
            <person name="Barry K."/>
            <person name="Blanchette R.A."/>
            <person name="Henrissat B."/>
            <person name="Martinez A.T."/>
            <person name="Otillar R."/>
            <person name="Spatafora J.W."/>
            <person name="Yadav J.S."/>
            <person name="Aerts A."/>
            <person name="Benoit I."/>
            <person name="Boyd A."/>
            <person name="Carlson A."/>
            <person name="Copeland A."/>
            <person name="Coutinho P.M."/>
            <person name="de Vries R.P."/>
            <person name="Ferreira P."/>
            <person name="Findley K."/>
            <person name="Foster B."/>
            <person name="Gaskell J."/>
            <person name="Glotzer D."/>
            <person name="Gorecki P."/>
            <person name="Heitman J."/>
            <person name="Hesse C."/>
            <person name="Hori C."/>
            <person name="Igarashi K."/>
            <person name="Jurgens J.A."/>
            <person name="Kallen N."/>
            <person name="Kersten P."/>
            <person name="Kohler A."/>
            <person name="Kuees U."/>
            <person name="Kumar T.K.A."/>
            <person name="Kuo A."/>
            <person name="LaButti K."/>
            <person name="Larrondo L.F."/>
            <person name="Lindquist E."/>
            <person name="Ling A."/>
            <person name="Lombard V."/>
            <person name="Lucas S."/>
            <person name="Lundell T."/>
            <person name="Martin R."/>
            <person name="McLaughlin D.J."/>
            <person name="Morgenstern I."/>
            <person name="Morin E."/>
            <person name="Murat C."/>
            <person name="Nagy L.G."/>
            <person name="Nolan M."/>
            <person name="Ohm R.A."/>
            <person name="Patyshakuliyeva A."/>
            <person name="Rokas A."/>
            <person name="Ruiz-Duenas F.J."/>
            <person name="Sabat G."/>
            <person name="Salamov A."/>
            <person name="Samejima M."/>
            <person name="Schmutz J."/>
            <person name="Slot J.C."/>
            <person name="St John F."/>
            <person name="Stenlid J."/>
            <person name="Sun H."/>
            <person name="Sun S."/>
            <person name="Syed K."/>
            <person name="Tsang A."/>
            <person name="Wiebenga A."/>
            <person name="Young D."/>
            <person name="Pisabarro A."/>
            <person name="Eastwood D.C."/>
            <person name="Martin F."/>
            <person name="Cullen D."/>
            <person name="Grigoriev I.V."/>
            <person name="Hibbett D.S."/>
        </authorList>
    </citation>
    <scope>NUCLEOTIDE SEQUENCE [LARGE SCALE GENOMIC DNA]</scope>
    <source>
        <strain evidence="4 5">MD-104</strain>
    </source>
</reference>
<dbReference type="OrthoDB" id="660555at2759"/>
<dbReference type="InterPro" id="IPR001611">
    <property type="entry name" value="Leu-rich_rpt"/>
</dbReference>
<evidence type="ECO:0000256" key="2">
    <source>
        <dbReference type="ARBA" id="ARBA00022737"/>
    </source>
</evidence>
<feature type="compositionally biased region" description="Basic and acidic residues" evidence="3">
    <location>
        <begin position="658"/>
        <end position="667"/>
    </location>
</feature>
<dbReference type="Gene3D" id="3.80.10.10">
    <property type="entry name" value="Ribonuclease Inhibitor"/>
    <property type="match status" value="1"/>
</dbReference>
<dbReference type="Proteomes" id="UP000218811">
    <property type="component" value="Unassembled WGS sequence"/>
</dbReference>
<sequence>MELDDPFTINTSPPSSASSPVLGTADSSPPSSPGHEHNMISTLSSSPGVVHPYAASTKAIKPLKVYEKRRRSLGWDTSAHAGLGAREHHDANSGTPSQSLYLDEDIFEEDSNERWMSSNSKVVDPFAASAKARWHPPRYERKFTRVESHESAWSHASSSNFSLYAFDSDSQAHGQASELVFTDFEDDADHSSEAPALSREEVERRVWDEQITRAIDTASGVIDISGDNIRGPRTTYIPPSIVDLADLVVLRPALSTSYSPADDSPRQRTFERSVTAPAPSLLPSEPFYSDCEGTTQASAQGFRRHKTFDAVFSAPPPPTSNELQIYLMYNAIRTLPLELFQLTGLTVLSLRANKLRHLPPQIACLRNLVELNLASNKLQYLPAEMRDMYIPRLLLSGNRWLQPPLELDTSAGGSGSFVPVQSSDAEHKRAPHARPSPTLVHFAVPPLTELCFRVLFAPSGRAPPPSGASTGADTGAETVLEAHYATPLDGGDYPPSIAETLRACLPRAVTRPAVDARLPPSWPPRNQTRRTRARVEETPPGLGVCPSPVHKVPGGGGWADGRPPVFVRHAEERVTWRRTVAGRSTADCGPAGAPLLWRGCGRGCLDYLDSEYTDEDAGTPEAGSAAAAAVATNDAGAQAGEGMDMDNLAEESDIQGVDMDRMDVDVQ</sequence>
<feature type="compositionally biased region" description="Acidic residues" evidence="3">
    <location>
        <begin position="643"/>
        <end position="653"/>
    </location>
</feature>
<dbReference type="OMA" id="ISETRHI"/>
<dbReference type="PANTHER" id="PTHR48051">
    <property type="match status" value="1"/>
</dbReference>
<evidence type="ECO:0000313" key="5">
    <source>
        <dbReference type="Proteomes" id="UP000218811"/>
    </source>
</evidence>
<evidence type="ECO:0000313" key="4">
    <source>
        <dbReference type="EMBL" id="PCH44070.1"/>
    </source>
</evidence>
<keyword evidence="1" id="KW-0433">Leucine-rich repeat</keyword>
<dbReference type="GO" id="GO:0005737">
    <property type="term" value="C:cytoplasm"/>
    <property type="evidence" value="ECO:0007669"/>
    <property type="project" value="TreeGrafter"/>
</dbReference>
<dbReference type="PANTHER" id="PTHR48051:SF45">
    <property type="entry name" value="LEUCINE-RICH REPEAT PROTEIN SHOC-2-LIKE"/>
    <property type="match status" value="1"/>
</dbReference>
<accession>A0A2H3JPE6</accession>
<dbReference type="SUPFAM" id="SSF52075">
    <property type="entry name" value="Outer arm dynein light chain 1"/>
    <property type="match status" value="1"/>
</dbReference>
<feature type="region of interest" description="Disordered" evidence="3">
    <location>
        <begin position="1"/>
        <end position="49"/>
    </location>
</feature>
<feature type="region of interest" description="Disordered" evidence="3">
    <location>
        <begin position="257"/>
        <end position="278"/>
    </location>
</feature>
<dbReference type="SMART" id="SM00369">
    <property type="entry name" value="LRR_TYP"/>
    <property type="match status" value="2"/>
</dbReference>
<keyword evidence="5" id="KW-1185">Reference proteome</keyword>
<feature type="compositionally biased region" description="Low complexity" evidence="3">
    <location>
        <begin position="619"/>
        <end position="640"/>
    </location>
</feature>
<feature type="region of interest" description="Disordered" evidence="3">
    <location>
        <begin position="515"/>
        <end position="549"/>
    </location>
</feature>
<dbReference type="InterPro" id="IPR003591">
    <property type="entry name" value="Leu-rich_rpt_typical-subtyp"/>
</dbReference>
<dbReference type="EMBL" id="KB468157">
    <property type="protein sequence ID" value="PCH44070.1"/>
    <property type="molecule type" value="Genomic_DNA"/>
</dbReference>
<gene>
    <name evidence="4" type="ORF">WOLCODRAFT_138767</name>
</gene>
<evidence type="ECO:0000256" key="3">
    <source>
        <dbReference type="SAM" id="MobiDB-lite"/>
    </source>
</evidence>
<dbReference type="STRING" id="742152.A0A2H3JPE6"/>
<evidence type="ECO:0000256" key="1">
    <source>
        <dbReference type="ARBA" id="ARBA00022614"/>
    </source>
</evidence>
<evidence type="ECO:0008006" key="6">
    <source>
        <dbReference type="Google" id="ProtNLM"/>
    </source>
</evidence>
<dbReference type="Pfam" id="PF13855">
    <property type="entry name" value="LRR_8"/>
    <property type="match status" value="1"/>
</dbReference>
<dbReference type="InterPro" id="IPR050216">
    <property type="entry name" value="LRR_domain-containing"/>
</dbReference>
<name>A0A2H3JPE6_WOLCO</name>
<keyword evidence="2" id="KW-0677">Repeat</keyword>
<feature type="compositionally biased region" description="Polar residues" evidence="3">
    <location>
        <begin position="8"/>
        <end position="29"/>
    </location>
</feature>
<feature type="region of interest" description="Disordered" evidence="3">
    <location>
        <begin position="614"/>
        <end position="667"/>
    </location>
</feature>
<dbReference type="InterPro" id="IPR032675">
    <property type="entry name" value="LRR_dom_sf"/>
</dbReference>
<organism evidence="4 5">
    <name type="scientific">Wolfiporia cocos (strain MD-104)</name>
    <name type="common">Brown rot fungus</name>
    <dbReference type="NCBI Taxonomy" id="742152"/>
    <lineage>
        <taxon>Eukaryota</taxon>
        <taxon>Fungi</taxon>
        <taxon>Dikarya</taxon>
        <taxon>Basidiomycota</taxon>
        <taxon>Agaricomycotina</taxon>
        <taxon>Agaricomycetes</taxon>
        <taxon>Polyporales</taxon>
        <taxon>Phaeolaceae</taxon>
        <taxon>Wolfiporia</taxon>
    </lineage>
</organism>
<proteinExistence type="predicted"/>
<protein>
    <recommendedName>
        <fullName evidence="6">L domain-like protein</fullName>
    </recommendedName>
</protein>